<protein>
    <submittedName>
        <fullName evidence="2">Helix-turn-helix transcriptional regulator</fullName>
    </submittedName>
</protein>
<organism evidence="2 3">
    <name type="scientific">Halocatena marina</name>
    <dbReference type="NCBI Taxonomy" id="2934937"/>
    <lineage>
        <taxon>Archaea</taxon>
        <taxon>Methanobacteriati</taxon>
        <taxon>Methanobacteriota</taxon>
        <taxon>Stenosarchaea group</taxon>
        <taxon>Halobacteria</taxon>
        <taxon>Halobacteriales</taxon>
        <taxon>Natronomonadaceae</taxon>
        <taxon>Halocatena</taxon>
    </lineage>
</organism>
<dbReference type="SUPFAM" id="SSF46785">
    <property type="entry name" value="Winged helix' DNA-binding domain"/>
    <property type="match status" value="1"/>
</dbReference>
<name>A0ABD5YVK8_9EURY</name>
<evidence type="ECO:0000313" key="2">
    <source>
        <dbReference type="EMBL" id="MFC7193263.1"/>
    </source>
</evidence>
<evidence type="ECO:0000259" key="1">
    <source>
        <dbReference type="Pfam" id="PF08350"/>
    </source>
</evidence>
<dbReference type="Proteomes" id="UP001596417">
    <property type="component" value="Unassembled WGS sequence"/>
</dbReference>
<gene>
    <name evidence="2" type="ORF">ACFQL7_28045</name>
</gene>
<dbReference type="InterPro" id="IPR036390">
    <property type="entry name" value="WH_DNA-bd_sf"/>
</dbReference>
<dbReference type="InterPro" id="IPR013561">
    <property type="entry name" value="FilR1_middle_dom"/>
</dbReference>
<dbReference type="EMBL" id="JBHTAX010000007">
    <property type="protein sequence ID" value="MFC7193263.1"/>
    <property type="molecule type" value="Genomic_DNA"/>
</dbReference>
<dbReference type="AlphaFoldDB" id="A0ABD5YVK8"/>
<dbReference type="RefSeq" id="WP_390207098.1">
    <property type="nucleotide sequence ID" value="NZ_JBHSZC010000006.1"/>
</dbReference>
<comment type="caution">
    <text evidence="2">The sequence shown here is derived from an EMBL/GenBank/DDBJ whole genome shotgun (WGS) entry which is preliminary data.</text>
</comment>
<feature type="domain" description="Methanogenesis regulatory protein FilR1 middle" evidence="1">
    <location>
        <begin position="102"/>
        <end position="228"/>
    </location>
</feature>
<sequence length="240" mass="27763">MQAIGINPQSKRDLIDTLDIPRSTLDDIIRELEQKNLIKYQEGKWKTTVFGRCIFNIHDNYINNIDNMINTQPVIQELPFNTPVDRCFLLDSEVFPASSSVPDEVVQVLLESIEPASRIQYFTPVVMAGYLEEFYKYLMKNGHQVEVIFSYDVLSEVYDLYPNRVDNIFANKEITIYQGEMPVEFSLWIADEQQTGIMVYTDYGIRGAVKNNTNDAIMWAAELFNRIKYNAEPVYPADSK</sequence>
<reference evidence="2 3" key="1">
    <citation type="journal article" date="2019" name="Int. J. Syst. Evol. Microbiol.">
        <title>The Global Catalogue of Microorganisms (GCM) 10K type strain sequencing project: providing services to taxonomists for standard genome sequencing and annotation.</title>
        <authorList>
            <consortium name="The Broad Institute Genomics Platform"/>
            <consortium name="The Broad Institute Genome Sequencing Center for Infectious Disease"/>
            <person name="Wu L."/>
            <person name="Ma J."/>
        </authorList>
    </citation>
    <scope>NUCLEOTIDE SEQUENCE [LARGE SCALE GENOMIC DNA]</scope>
    <source>
        <strain evidence="2 3">RDMS1</strain>
    </source>
</reference>
<keyword evidence="3" id="KW-1185">Reference proteome</keyword>
<evidence type="ECO:0000313" key="3">
    <source>
        <dbReference type="Proteomes" id="UP001596417"/>
    </source>
</evidence>
<dbReference type="Pfam" id="PF08350">
    <property type="entry name" value="FilR1_middle"/>
    <property type="match status" value="1"/>
</dbReference>
<proteinExistence type="predicted"/>
<accession>A0ABD5YVK8</accession>